<dbReference type="AlphaFoldDB" id="A0A4S8M1Q5"/>
<accession>A0A4S8M1Q5</accession>
<gene>
    <name evidence="2" type="ORF">K435DRAFT_894102</name>
</gene>
<sequence>MGSYFILVFLVIVITISLDLTLVAAFLVIVVTLWTITLIMMIVSIIAPRALHLEISPVHGIAALHFVALTIAAQWLQVDGGDLTFISELISLAIVYLFLAWNLWNIWTKFSSDRLKSTTNNLAYAQLPCQMEDGRILVICLKKVPGPQFVRVEPDQLMLQDHRDWTLITVLCYQKRIIHVKEEYLKGTFSTKRKSMIYRFRLSSEGFRIVEVYPIRGDQSSNAGPDFVILDAKRTTLKLTLLDSETPREFALTFGRVEEVGDSGGSGSRVWLDILTDIPEEESLRDIYQSYDILKHRSHLRTRALSRSVEPLMENRCVYVAIWRATESANDNTDDDDDNCDIETYWVSVRAVPGNGSQLYRENALSMRSKYVVVVLVRNTEHLLAQEVSPKESWVEDCDMPAFFAGVFFVKASETSTLHLVIFSCKESRKELFTLSLNIHTGMPRVDVNLPPSAAQQAPQFSSPRLTNRHRTDLIDTFTLVFMKLNDRRNYYAEVEFGPTTIPHRYITHHANIRIYKKEEPRNNRVRQSFSSWGSRLTRGIMQNEVTDGGTDTMSERF</sequence>
<dbReference type="EMBL" id="ML179186">
    <property type="protein sequence ID" value="THU96019.1"/>
    <property type="molecule type" value="Genomic_DNA"/>
</dbReference>
<proteinExistence type="predicted"/>
<organism evidence="2 3">
    <name type="scientific">Dendrothele bispora (strain CBS 962.96)</name>
    <dbReference type="NCBI Taxonomy" id="1314807"/>
    <lineage>
        <taxon>Eukaryota</taxon>
        <taxon>Fungi</taxon>
        <taxon>Dikarya</taxon>
        <taxon>Basidiomycota</taxon>
        <taxon>Agaricomycotina</taxon>
        <taxon>Agaricomycetes</taxon>
        <taxon>Agaricomycetidae</taxon>
        <taxon>Agaricales</taxon>
        <taxon>Agaricales incertae sedis</taxon>
        <taxon>Dendrothele</taxon>
    </lineage>
</organism>
<feature type="transmembrane region" description="Helical" evidence="1">
    <location>
        <begin position="33"/>
        <end position="51"/>
    </location>
</feature>
<evidence type="ECO:0000256" key="1">
    <source>
        <dbReference type="SAM" id="Phobius"/>
    </source>
</evidence>
<keyword evidence="3" id="KW-1185">Reference proteome</keyword>
<protein>
    <submittedName>
        <fullName evidence="2">Uncharacterized protein</fullName>
    </submittedName>
</protein>
<keyword evidence="1" id="KW-1133">Transmembrane helix</keyword>
<feature type="transmembrane region" description="Helical" evidence="1">
    <location>
        <begin position="89"/>
        <end position="107"/>
    </location>
</feature>
<evidence type="ECO:0000313" key="3">
    <source>
        <dbReference type="Proteomes" id="UP000297245"/>
    </source>
</evidence>
<feature type="transmembrane region" description="Helical" evidence="1">
    <location>
        <begin position="7"/>
        <end position="27"/>
    </location>
</feature>
<keyword evidence="1" id="KW-0472">Membrane</keyword>
<dbReference type="Proteomes" id="UP000297245">
    <property type="component" value="Unassembled WGS sequence"/>
</dbReference>
<feature type="transmembrane region" description="Helical" evidence="1">
    <location>
        <begin position="58"/>
        <end position="77"/>
    </location>
</feature>
<name>A0A4S8M1Q5_DENBC</name>
<keyword evidence="1" id="KW-0812">Transmembrane</keyword>
<reference evidence="2 3" key="1">
    <citation type="journal article" date="2019" name="Nat. Ecol. Evol.">
        <title>Megaphylogeny resolves global patterns of mushroom evolution.</title>
        <authorList>
            <person name="Varga T."/>
            <person name="Krizsan K."/>
            <person name="Foldi C."/>
            <person name="Dima B."/>
            <person name="Sanchez-Garcia M."/>
            <person name="Sanchez-Ramirez S."/>
            <person name="Szollosi G.J."/>
            <person name="Szarkandi J.G."/>
            <person name="Papp V."/>
            <person name="Albert L."/>
            <person name="Andreopoulos W."/>
            <person name="Angelini C."/>
            <person name="Antonin V."/>
            <person name="Barry K.W."/>
            <person name="Bougher N.L."/>
            <person name="Buchanan P."/>
            <person name="Buyck B."/>
            <person name="Bense V."/>
            <person name="Catcheside P."/>
            <person name="Chovatia M."/>
            <person name="Cooper J."/>
            <person name="Damon W."/>
            <person name="Desjardin D."/>
            <person name="Finy P."/>
            <person name="Geml J."/>
            <person name="Haridas S."/>
            <person name="Hughes K."/>
            <person name="Justo A."/>
            <person name="Karasinski D."/>
            <person name="Kautmanova I."/>
            <person name="Kiss B."/>
            <person name="Kocsube S."/>
            <person name="Kotiranta H."/>
            <person name="LaButti K.M."/>
            <person name="Lechner B.E."/>
            <person name="Liimatainen K."/>
            <person name="Lipzen A."/>
            <person name="Lukacs Z."/>
            <person name="Mihaltcheva S."/>
            <person name="Morgado L.N."/>
            <person name="Niskanen T."/>
            <person name="Noordeloos M.E."/>
            <person name="Ohm R.A."/>
            <person name="Ortiz-Santana B."/>
            <person name="Ovrebo C."/>
            <person name="Racz N."/>
            <person name="Riley R."/>
            <person name="Savchenko A."/>
            <person name="Shiryaev A."/>
            <person name="Soop K."/>
            <person name="Spirin V."/>
            <person name="Szebenyi C."/>
            <person name="Tomsovsky M."/>
            <person name="Tulloss R.E."/>
            <person name="Uehling J."/>
            <person name="Grigoriev I.V."/>
            <person name="Vagvolgyi C."/>
            <person name="Papp T."/>
            <person name="Martin F.M."/>
            <person name="Miettinen O."/>
            <person name="Hibbett D.S."/>
            <person name="Nagy L.G."/>
        </authorList>
    </citation>
    <scope>NUCLEOTIDE SEQUENCE [LARGE SCALE GENOMIC DNA]</scope>
    <source>
        <strain evidence="2 3">CBS 962.96</strain>
    </source>
</reference>
<evidence type="ECO:0000313" key="2">
    <source>
        <dbReference type="EMBL" id="THU96019.1"/>
    </source>
</evidence>